<feature type="domain" description="Thiolase N-terminal" evidence="1">
    <location>
        <begin position="22"/>
        <end position="227"/>
    </location>
</feature>
<sequence length="401" mass="42979">MAAGIKDKVAILGMGCSRFGERWNDNAEDLMIEAYVEALADAGIEKSSIDAAWFGTGIEEEHVGKSAVPLSMALRLPNIPVTRVENYCASGSEAFRGAVYAVASGACDIALALGVEKLKDTGYGGLPQRNRGSVNDLFWANASAPGSFAQLASAYSAKHGVNKDDMKRAMAHISVKSHDNGSRNPKAHLRNKINEEKVMNAPMIAEPLGLFDCCGVSDGSACAIVTTPEIAKSLGKKDLVTVKAMQLSASNGTEAQHNSWDGSHFVTTRAAANRAYKEAGISKPRDQISLFEVHDCFSITEFVTMEDLFISEEGNAVNDVMNGFYDADGKIPCQIDGGLKCFGHPIGASGLRMIYEMYLQMQGRAGERQRQDEPVFGMTHNLGGFPHQNVCSITIVGKEGA</sequence>
<dbReference type="RefSeq" id="WP_161313546.1">
    <property type="nucleotide sequence ID" value="NZ_WTUW01000001.1"/>
</dbReference>
<dbReference type="EMBL" id="WTUW01000001">
    <property type="protein sequence ID" value="MZR29052.1"/>
    <property type="molecule type" value="Genomic_DNA"/>
</dbReference>
<dbReference type="Pfam" id="PF00108">
    <property type="entry name" value="Thiolase_N"/>
    <property type="match status" value="1"/>
</dbReference>
<comment type="caution">
    <text evidence="3">The sequence shown here is derived from an EMBL/GenBank/DDBJ whole genome shotgun (WGS) entry which is preliminary data.</text>
</comment>
<evidence type="ECO:0000259" key="1">
    <source>
        <dbReference type="Pfam" id="PF00108"/>
    </source>
</evidence>
<dbReference type="PIRSF" id="PIRSF000429">
    <property type="entry name" value="Ac-CoA_Ac_transf"/>
    <property type="match status" value="1"/>
</dbReference>
<dbReference type="PANTHER" id="PTHR42870">
    <property type="entry name" value="ACETYL-COA C-ACETYLTRANSFERASE"/>
    <property type="match status" value="1"/>
</dbReference>
<proteinExistence type="predicted"/>
<organism evidence="3 4">
    <name type="scientific">Sneathiella litorea</name>
    <dbReference type="NCBI Taxonomy" id="2606216"/>
    <lineage>
        <taxon>Bacteria</taxon>
        <taxon>Pseudomonadati</taxon>
        <taxon>Pseudomonadota</taxon>
        <taxon>Alphaproteobacteria</taxon>
        <taxon>Sneathiellales</taxon>
        <taxon>Sneathiellaceae</taxon>
        <taxon>Sneathiella</taxon>
    </lineage>
</organism>
<accession>A0A6L8W3C6</accession>
<keyword evidence="4" id="KW-1185">Reference proteome</keyword>
<dbReference type="InterPro" id="IPR016039">
    <property type="entry name" value="Thiolase-like"/>
</dbReference>
<dbReference type="Pfam" id="PF22691">
    <property type="entry name" value="Thiolase_C_1"/>
    <property type="match status" value="1"/>
</dbReference>
<dbReference type="InterPro" id="IPR055140">
    <property type="entry name" value="Thiolase_C_2"/>
</dbReference>
<dbReference type="CDD" id="cd00829">
    <property type="entry name" value="SCP-x_thiolase"/>
    <property type="match status" value="1"/>
</dbReference>
<dbReference type="SUPFAM" id="SSF53901">
    <property type="entry name" value="Thiolase-like"/>
    <property type="match status" value="2"/>
</dbReference>
<dbReference type="NCBIfam" id="NF004810">
    <property type="entry name" value="PRK06157.1"/>
    <property type="match status" value="1"/>
</dbReference>
<dbReference type="PANTHER" id="PTHR42870:SF1">
    <property type="entry name" value="NON-SPECIFIC LIPID-TRANSFER PROTEIN-LIKE 2"/>
    <property type="match status" value="1"/>
</dbReference>
<protein>
    <submittedName>
        <fullName evidence="3">Acetyl-CoA acetyltransferase</fullName>
    </submittedName>
</protein>
<evidence type="ECO:0000259" key="2">
    <source>
        <dbReference type="Pfam" id="PF22691"/>
    </source>
</evidence>
<keyword evidence="3" id="KW-0808">Transferase</keyword>
<evidence type="ECO:0000313" key="3">
    <source>
        <dbReference type="EMBL" id="MZR29052.1"/>
    </source>
</evidence>
<name>A0A6L8W3C6_9PROT</name>
<gene>
    <name evidence="3" type="ORF">GQE98_00240</name>
</gene>
<dbReference type="Proteomes" id="UP000476030">
    <property type="component" value="Unassembled WGS sequence"/>
</dbReference>
<dbReference type="InterPro" id="IPR002155">
    <property type="entry name" value="Thiolase"/>
</dbReference>
<dbReference type="GO" id="GO:0003988">
    <property type="term" value="F:acetyl-CoA C-acyltransferase activity"/>
    <property type="evidence" value="ECO:0007669"/>
    <property type="project" value="UniProtKB-ARBA"/>
</dbReference>
<reference evidence="3 4" key="1">
    <citation type="submission" date="2019-12" db="EMBL/GenBank/DDBJ databases">
        <title>Snethiella sp. nov. sp. isolated from sea sand.</title>
        <authorList>
            <person name="Kim J."/>
            <person name="Jeong S.E."/>
            <person name="Jung H.S."/>
            <person name="Jeon C.O."/>
        </authorList>
    </citation>
    <scope>NUCLEOTIDE SEQUENCE [LARGE SCALE GENOMIC DNA]</scope>
    <source>
        <strain evidence="3 4">DP05</strain>
    </source>
</reference>
<dbReference type="InterPro" id="IPR020616">
    <property type="entry name" value="Thiolase_N"/>
</dbReference>
<dbReference type="Gene3D" id="3.40.47.10">
    <property type="match status" value="1"/>
</dbReference>
<feature type="domain" description="Thiolase C-terminal" evidence="2">
    <location>
        <begin position="265"/>
        <end position="393"/>
    </location>
</feature>
<dbReference type="AlphaFoldDB" id="A0A6L8W3C6"/>
<evidence type="ECO:0000313" key="4">
    <source>
        <dbReference type="Proteomes" id="UP000476030"/>
    </source>
</evidence>